<dbReference type="EMBL" id="WSFO01000006">
    <property type="protein sequence ID" value="KAE9629739.1"/>
    <property type="molecule type" value="Genomic_DNA"/>
</dbReference>
<feature type="signal peptide" evidence="1">
    <location>
        <begin position="1"/>
        <end position="20"/>
    </location>
</feature>
<dbReference type="AlphaFoldDB" id="A0A6A4RF56"/>
<comment type="caution">
    <text evidence="2">The sequence shown here is derived from an EMBL/GenBank/DDBJ whole genome shotgun (WGS) entry which is preliminary data.</text>
</comment>
<accession>A0A6A4RF56</accession>
<name>A0A6A4RF56_9RHOB</name>
<organism evidence="2 3">
    <name type="scientific">Parasedimentitalea maritima</name>
    <dbReference type="NCBI Taxonomy" id="2578117"/>
    <lineage>
        <taxon>Bacteria</taxon>
        <taxon>Pseudomonadati</taxon>
        <taxon>Pseudomonadota</taxon>
        <taxon>Alphaproteobacteria</taxon>
        <taxon>Rhodobacterales</taxon>
        <taxon>Paracoccaceae</taxon>
        <taxon>Parasedimentitalea</taxon>
    </lineage>
</organism>
<protein>
    <submittedName>
        <fullName evidence="2">Uncharacterized protein</fullName>
    </submittedName>
</protein>
<dbReference type="Proteomes" id="UP000441586">
    <property type="component" value="Unassembled WGS sequence"/>
</dbReference>
<dbReference type="RefSeq" id="WP_158979799.1">
    <property type="nucleotide sequence ID" value="NZ_WSFO01000006.1"/>
</dbReference>
<proteinExistence type="predicted"/>
<reference evidence="2 3" key="1">
    <citation type="submission" date="2019-12" db="EMBL/GenBank/DDBJ databases">
        <authorList>
            <person name="Zhang Y.-J."/>
        </authorList>
    </citation>
    <scope>NUCLEOTIDE SEQUENCE [LARGE SCALE GENOMIC DNA]</scope>
    <source>
        <strain evidence="2 3">H18S-6</strain>
    </source>
</reference>
<gene>
    <name evidence="2" type="ORF">GP644_12060</name>
</gene>
<evidence type="ECO:0000313" key="3">
    <source>
        <dbReference type="Proteomes" id="UP000441586"/>
    </source>
</evidence>
<feature type="chain" id="PRO_5025561082" evidence="1">
    <location>
        <begin position="21"/>
        <end position="177"/>
    </location>
</feature>
<sequence length="177" mass="19255">MKLSALLCSTSLLLASNASAAIFESGDWAAAKVGHACHVFTQRAARDTSGALVFTFHNQGYSSGFGYDYHPWPGETTAPWDEDDFAVLAFDGQESWLGDEMFTHEGTGGYGAYMTDGMVQDMITSILNSKTSIEVMFDRSAKGEIWLYGKFSPSGFAESLQKAGEWCAFDPRNLPSS</sequence>
<evidence type="ECO:0000313" key="2">
    <source>
        <dbReference type="EMBL" id="KAE9629739.1"/>
    </source>
</evidence>
<evidence type="ECO:0000256" key="1">
    <source>
        <dbReference type="SAM" id="SignalP"/>
    </source>
</evidence>
<keyword evidence="1" id="KW-0732">Signal</keyword>